<dbReference type="CTD" id="191849"/>
<accession>O16430</accession>
<sequence>MDCLEPSPLIFRIFTHSIHFVSLPTYFLALFSLFFIKSKVFVTYRYFLLWHVFENLFFEMHSDFLLAPAIQPPLCAIRTTGILTQLGMSSLVQFYWIALVMQYTATSVSEMFYFRYKASILNYKTYRFTYFIKFTVYFTRCISIFDTFFVILTSHDAHRFQEEHKATFLKQNPSAHFLTCENSYLFVPFSDYVSTSIMILWIAECVIIFLSVPGITIFINLKISKSTSKNTWKVQKQLLKSLVIQALIHSFTMGLPNLMFTYGFFFGYASETIAYGAFVFITYHGFVSTFALIAFTKPIRDYLQSTFNIKKRATHRASMTF</sequence>
<dbReference type="SMR" id="O16430"/>
<evidence type="ECO:0000313" key="2">
    <source>
        <dbReference type="EMBL" id="CCD62586.1"/>
    </source>
</evidence>
<dbReference type="UCSC" id="C02E7.5">
    <property type="organism name" value="c. elegans"/>
</dbReference>
<dbReference type="WormBase" id="C02E7.5">
    <property type="protein sequence ID" value="CE07842"/>
    <property type="gene ID" value="WBGene00005248"/>
    <property type="gene designation" value="srh-23"/>
</dbReference>
<name>O16430_CAEEL</name>
<dbReference type="PIR" id="T31847">
    <property type="entry name" value="T31847"/>
</dbReference>
<gene>
    <name evidence="2 4" type="primary">srh-23</name>
    <name evidence="4" type="ORF">C02E7.5</name>
    <name evidence="2" type="ORF">CELE_C02E7.5</name>
</gene>
<dbReference type="Pfam" id="PF10318">
    <property type="entry name" value="7TM_GPCR_Srh"/>
    <property type="match status" value="1"/>
</dbReference>
<keyword evidence="2" id="KW-0675">Receptor</keyword>
<dbReference type="AlphaFoldDB" id="O16430"/>
<dbReference type="eggNOG" id="ENOG502R9ZN">
    <property type="taxonomic scope" value="Eukaryota"/>
</dbReference>
<keyword evidence="1" id="KW-0472">Membrane</keyword>
<dbReference type="RefSeq" id="NP_504322.1">
    <property type="nucleotide sequence ID" value="NM_071921.2"/>
</dbReference>
<feature type="transmembrane region" description="Helical" evidence="1">
    <location>
        <begin position="134"/>
        <end position="152"/>
    </location>
</feature>
<dbReference type="HOGENOM" id="CLU_067921_1_0_1"/>
<protein>
    <submittedName>
        <fullName evidence="2">Serpentine Receptor, class H</fullName>
    </submittedName>
</protein>
<dbReference type="InParanoid" id="O16430"/>
<evidence type="ECO:0000313" key="3">
    <source>
        <dbReference type="Proteomes" id="UP000001940"/>
    </source>
</evidence>
<keyword evidence="1" id="KW-0812">Transmembrane</keyword>
<evidence type="ECO:0000313" key="4">
    <source>
        <dbReference type="WormBase" id="C02E7.5"/>
    </source>
</evidence>
<feature type="transmembrane region" description="Helical" evidence="1">
    <location>
        <begin position="198"/>
        <end position="221"/>
    </location>
</feature>
<organism evidence="2 3">
    <name type="scientific">Caenorhabditis elegans</name>
    <dbReference type="NCBI Taxonomy" id="6239"/>
    <lineage>
        <taxon>Eukaryota</taxon>
        <taxon>Metazoa</taxon>
        <taxon>Ecdysozoa</taxon>
        <taxon>Nematoda</taxon>
        <taxon>Chromadorea</taxon>
        <taxon>Rhabditida</taxon>
        <taxon>Rhabditina</taxon>
        <taxon>Rhabditomorpha</taxon>
        <taxon>Rhabditoidea</taxon>
        <taxon>Rhabditidae</taxon>
        <taxon>Peloderinae</taxon>
        <taxon>Caenorhabditis</taxon>
    </lineage>
</organism>
<feature type="transmembrane region" description="Helical" evidence="1">
    <location>
        <begin position="273"/>
        <end position="295"/>
    </location>
</feature>
<feature type="transmembrane region" description="Helical" evidence="1">
    <location>
        <begin position="242"/>
        <end position="267"/>
    </location>
</feature>
<proteinExistence type="predicted"/>
<keyword evidence="1" id="KW-1133">Transmembrane helix</keyword>
<dbReference type="PhylomeDB" id="O16430"/>
<dbReference type="Proteomes" id="UP000001940">
    <property type="component" value="Chromosome V"/>
</dbReference>
<dbReference type="GeneID" id="191849"/>
<dbReference type="EMBL" id="BX284605">
    <property type="protein sequence ID" value="CCD62586.1"/>
    <property type="molecule type" value="Genomic_DNA"/>
</dbReference>
<dbReference type="PaxDb" id="6239-C02E7.5"/>
<dbReference type="PANTHER" id="PTHR46891:SF2">
    <property type="entry name" value="SERPENTINE RECEPTOR, CLASS H"/>
    <property type="match status" value="1"/>
</dbReference>
<dbReference type="InterPro" id="IPR019422">
    <property type="entry name" value="7TM_GPCR_serpentine_rcpt_Srh"/>
</dbReference>
<dbReference type="PANTHER" id="PTHR46891">
    <property type="entry name" value="SERPENTINE RECEPTOR, CLASS H-RELATED"/>
    <property type="match status" value="1"/>
</dbReference>
<dbReference type="KEGG" id="cel:CELE_C02E7.5"/>
<feature type="transmembrane region" description="Helical" evidence="1">
    <location>
        <begin position="13"/>
        <end position="35"/>
    </location>
</feature>
<dbReference type="AGR" id="WB:WBGene00005248"/>
<feature type="transmembrane region" description="Helical" evidence="1">
    <location>
        <begin position="94"/>
        <end position="114"/>
    </location>
</feature>
<reference evidence="2 3" key="1">
    <citation type="journal article" date="1998" name="Science">
        <title>Genome sequence of the nematode C. elegans: a platform for investigating biology.</title>
        <authorList>
            <consortium name="The C. elegans sequencing consortium"/>
            <person name="Sulson J.E."/>
            <person name="Waterston R."/>
        </authorList>
    </citation>
    <scope>NUCLEOTIDE SEQUENCE [LARGE SCALE GENOMIC DNA]</scope>
    <source>
        <strain evidence="2 3">Bristol N2</strain>
    </source>
</reference>
<evidence type="ECO:0000256" key="1">
    <source>
        <dbReference type="SAM" id="Phobius"/>
    </source>
</evidence>
<keyword evidence="3" id="KW-1185">Reference proteome</keyword>
<dbReference type="OrthoDB" id="5842983at2759"/>
<dbReference type="FunCoup" id="O16430">
    <property type="interactions" value="188"/>
</dbReference>